<evidence type="ECO:0000256" key="1">
    <source>
        <dbReference type="SAM" id="Phobius"/>
    </source>
</evidence>
<keyword evidence="3" id="KW-1185">Reference proteome</keyword>
<evidence type="ECO:0000313" key="3">
    <source>
        <dbReference type="Proteomes" id="UP000317894"/>
    </source>
</evidence>
<dbReference type="EMBL" id="VJWA01000002">
    <property type="protein sequence ID" value="TRW13974.1"/>
    <property type="molecule type" value="Genomic_DNA"/>
</dbReference>
<dbReference type="Pfam" id="PF11288">
    <property type="entry name" value="DUF3089"/>
    <property type="match status" value="1"/>
</dbReference>
<comment type="caution">
    <text evidence="2">The sequence shown here is derived from an EMBL/GenBank/DDBJ whole genome shotgun (WGS) entry which is preliminary data.</text>
</comment>
<gene>
    <name evidence="2" type="ORF">FMM06_09505</name>
</gene>
<dbReference type="Proteomes" id="UP000317894">
    <property type="component" value="Unassembled WGS sequence"/>
</dbReference>
<dbReference type="InterPro" id="IPR029058">
    <property type="entry name" value="AB_hydrolase_fold"/>
</dbReference>
<dbReference type="SUPFAM" id="SSF53474">
    <property type="entry name" value="alpha/beta-Hydrolases"/>
    <property type="match status" value="1"/>
</dbReference>
<keyword evidence="1" id="KW-1133">Transmembrane helix</keyword>
<keyword evidence="1" id="KW-0812">Transmembrane</keyword>
<protein>
    <submittedName>
        <fullName evidence="2">DUF3089 domain-containing protein</fullName>
    </submittedName>
</protein>
<keyword evidence="1" id="KW-0472">Membrane</keyword>
<name>A0A552U6Y2_9SPHN</name>
<feature type="transmembrane region" description="Helical" evidence="1">
    <location>
        <begin position="7"/>
        <end position="27"/>
    </location>
</feature>
<organism evidence="2 3">
    <name type="scientific">Glacieibacterium frigidum</name>
    <dbReference type="NCBI Taxonomy" id="2593303"/>
    <lineage>
        <taxon>Bacteria</taxon>
        <taxon>Pseudomonadati</taxon>
        <taxon>Pseudomonadota</taxon>
        <taxon>Alphaproteobacteria</taxon>
        <taxon>Sphingomonadales</taxon>
        <taxon>Sphingosinicellaceae</taxon>
        <taxon>Glacieibacterium</taxon>
    </lineage>
</organism>
<sequence>MLARRFLYIVAAVIVLVIAGAFAWALFGNQLLRAALVPTVEFAASPQDDRPDYAQVTGWDAHPDIPNNPARWTPAGYKPAPKPLAAVFFITPTAYLGRDRWNMPFGDSATNTRLALYLQGQASTLNGVGAIWAPRYRQAAFGAFLADSPDARAAIDLAYSDVVRAWDAFVAANPDRPIILAAHSQGSLHLLRLMKEKLAGTPVLKRVVVAYVVGWPISVEADLPALGLPACTAAGQTGCILSWQSFAEPAEPEAIREAFDALPSLTGQPRAGTRILCSNPLLGRSDNATVLPVASAPLPVEDAPDTAVVAEAPAGDELAPPEANLGSLVPGATLADATLVAGGIGAQCLPSGVLSIGLPPAKFDNYVLPGNNYHVYDYALFWVNVRADAEARMNAWQAAQPAPRRRR</sequence>
<dbReference type="RefSeq" id="WP_144237180.1">
    <property type="nucleotide sequence ID" value="NZ_VJWA01000002.1"/>
</dbReference>
<proteinExistence type="predicted"/>
<dbReference type="OrthoDB" id="9794645at2"/>
<dbReference type="AlphaFoldDB" id="A0A552U6Y2"/>
<dbReference type="InterPro" id="IPR021440">
    <property type="entry name" value="DUF3089"/>
</dbReference>
<reference evidence="2 3" key="1">
    <citation type="submission" date="2019-07" db="EMBL/GenBank/DDBJ databases">
        <title>Novel species isolated from glacier.</title>
        <authorList>
            <person name="Liu Q."/>
            <person name="Xin Y.-H."/>
        </authorList>
    </citation>
    <scope>NUCLEOTIDE SEQUENCE [LARGE SCALE GENOMIC DNA]</scope>
    <source>
        <strain evidence="2 3">LB1R16</strain>
    </source>
</reference>
<accession>A0A552U6Y2</accession>
<evidence type="ECO:0000313" key="2">
    <source>
        <dbReference type="EMBL" id="TRW13974.1"/>
    </source>
</evidence>